<dbReference type="Proteomes" id="UP000295172">
    <property type="component" value="Unassembled WGS sequence"/>
</dbReference>
<evidence type="ECO:0000313" key="1">
    <source>
        <dbReference type="EMBL" id="TDD17611.1"/>
    </source>
</evidence>
<name>A0A4R4WGZ7_9ACTN</name>
<dbReference type="EMBL" id="SMKR01000149">
    <property type="protein sequence ID" value="TDD17611.1"/>
    <property type="molecule type" value="Genomic_DNA"/>
</dbReference>
<reference evidence="1 2" key="1">
    <citation type="submission" date="2019-02" db="EMBL/GenBank/DDBJ databases">
        <title>Draft genome sequences of novel Actinobacteria.</title>
        <authorList>
            <person name="Sahin N."/>
            <person name="Ay H."/>
            <person name="Saygin H."/>
        </authorList>
    </citation>
    <scope>NUCLEOTIDE SEQUENCE [LARGE SCALE GENOMIC DNA]</scope>
    <source>
        <strain evidence="1 2">16K104</strain>
    </source>
</reference>
<proteinExistence type="predicted"/>
<keyword evidence="2" id="KW-1185">Reference proteome</keyword>
<comment type="caution">
    <text evidence="1">The sequence shown here is derived from an EMBL/GenBank/DDBJ whole genome shotgun (WGS) entry which is preliminary data.</text>
</comment>
<sequence>MDHLHTYYVLAGDTPVLVHNFGPCGEIALGIRKEGDLRNFATDRGLTHFLDDTMDGALASVRNTAFYQPGTRIHINLNGFDHADDAARAFQTAYERGGGNNWFTTEREMRIVGDSVRRGYRDWSSITFYRGGNVVEIPLPGFLGG</sequence>
<organism evidence="1 2">
    <name type="scientific">Kribbella turkmenica</name>
    <dbReference type="NCBI Taxonomy" id="2530375"/>
    <lineage>
        <taxon>Bacteria</taxon>
        <taxon>Bacillati</taxon>
        <taxon>Actinomycetota</taxon>
        <taxon>Actinomycetes</taxon>
        <taxon>Propionibacteriales</taxon>
        <taxon>Kribbellaceae</taxon>
        <taxon>Kribbella</taxon>
    </lineage>
</organism>
<dbReference type="OrthoDB" id="4245201at2"/>
<protein>
    <submittedName>
        <fullName evidence="1">Uncharacterized protein</fullName>
    </submittedName>
</protein>
<evidence type="ECO:0000313" key="2">
    <source>
        <dbReference type="Proteomes" id="UP000295172"/>
    </source>
</evidence>
<gene>
    <name evidence="1" type="ORF">E1218_27555</name>
</gene>
<dbReference type="AlphaFoldDB" id="A0A4R4WGZ7"/>
<accession>A0A4R4WGZ7</accession>